<comment type="caution">
    <text evidence="1">The sequence shown here is derived from an EMBL/GenBank/DDBJ whole genome shotgun (WGS) entry which is preliminary data.</text>
</comment>
<dbReference type="Proteomes" id="UP000253204">
    <property type="component" value="Unassembled WGS sequence"/>
</dbReference>
<dbReference type="AlphaFoldDB" id="A0A368TVM2"/>
<evidence type="ECO:0000313" key="2">
    <source>
        <dbReference type="Proteomes" id="UP000253204"/>
    </source>
</evidence>
<proteinExistence type="predicted"/>
<keyword evidence="2" id="KW-1185">Reference proteome</keyword>
<accession>A0A368TVM2</accession>
<reference evidence="1 2" key="1">
    <citation type="submission" date="2018-07" db="EMBL/GenBank/DDBJ databases">
        <title>Halomonas rutogse sp. nov., isolated from Lake TangqianCo on Tibetan Plateau.</title>
        <authorList>
            <person name="Lu H."/>
            <person name="Xing P."/>
            <person name="Wu Q."/>
        </authorList>
    </citation>
    <scope>NUCLEOTIDE SEQUENCE [LARGE SCALE GENOMIC DNA]</scope>
    <source>
        <strain evidence="1 2">TQ8S</strain>
    </source>
</reference>
<evidence type="ECO:0000313" key="1">
    <source>
        <dbReference type="EMBL" id="RCV88744.1"/>
    </source>
</evidence>
<protein>
    <submittedName>
        <fullName evidence="1">Uncharacterized protein</fullName>
    </submittedName>
</protein>
<gene>
    <name evidence="1" type="ORF">DU506_14280</name>
</gene>
<name>A0A368TVM2_9GAMM</name>
<sequence>MLLAYLRYTESNTMTTQTLSHSTPATAPEASLIKRISQAACRLFERMIESAYRRNDAHLLKHFYI</sequence>
<dbReference type="EMBL" id="QPIJ01000037">
    <property type="protein sequence ID" value="RCV88744.1"/>
    <property type="molecule type" value="Genomic_DNA"/>
</dbReference>
<organism evidence="1 2">
    <name type="scientific">Vreelandella rituensis</name>
    <dbReference type="NCBI Taxonomy" id="2282306"/>
    <lineage>
        <taxon>Bacteria</taxon>
        <taxon>Pseudomonadati</taxon>
        <taxon>Pseudomonadota</taxon>
        <taxon>Gammaproteobacteria</taxon>
        <taxon>Oceanospirillales</taxon>
        <taxon>Halomonadaceae</taxon>
        <taxon>Vreelandella</taxon>
    </lineage>
</organism>